<comment type="caution">
    <text evidence="6">The sequence shown here is derived from an EMBL/GenBank/DDBJ whole genome shotgun (WGS) entry which is preliminary data.</text>
</comment>
<keyword evidence="1 4" id="KW-0479">Metal-binding</keyword>
<evidence type="ECO:0000256" key="1">
    <source>
        <dbReference type="ARBA" id="ARBA00022723"/>
    </source>
</evidence>
<dbReference type="Pfam" id="PF14226">
    <property type="entry name" value="DIOX_N"/>
    <property type="match status" value="1"/>
</dbReference>
<evidence type="ECO:0000256" key="2">
    <source>
        <dbReference type="ARBA" id="ARBA00023002"/>
    </source>
</evidence>
<sequence length="334" mass="37790">MERTIPIIDISPLLQNTPDKFKVAQGMHEACKNYGFFYITGHGIDPRLEENLENQSRQFFSLPLEEKQKISMQFGGRAWRGFFPLGDELTSGKPDMKEGIYLGAELSPDHPLVQAETPLHGPNLFPENIPGFKETILEWISEITKLGHKLMAGIALSLDLDENYFESIFSPDPLPLFRIFNYPALDKAQVEERGSWGVAEHTDYGVLTILKQDTLGGLEVKSQGEWIQAPPIPGTFVCNIGDMLDRVTGGLYRSNPHRVRSPTNTVDRISFPLFFDPNFNARVNVIEKLNNSNVQDDEASRWDKSSVHAFEGTYGDYLLNKVSKVFPELKRKML</sequence>
<keyword evidence="7" id="KW-1185">Reference proteome</keyword>
<comment type="similarity">
    <text evidence="4">Belongs to the iron/ascorbate-dependent oxidoreductase family.</text>
</comment>
<dbReference type="OrthoDB" id="288590at2759"/>
<dbReference type="EMBL" id="CAJVCH010240596">
    <property type="protein sequence ID" value="CAG7732945.1"/>
    <property type="molecule type" value="Genomic_DNA"/>
</dbReference>
<dbReference type="Proteomes" id="UP000708208">
    <property type="component" value="Unassembled WGS sequence"/>
</dbReference>
<dbReference type="InterPro" id="IPR005123">
    <property type="entry name" value="Oxoglu/Fe-dep_dioxygenase_dom"/>
</dbReference>
<evidence type="ECO:0000313" key="6">
    <source>
        <dbReference type="EMBL" id="CAG7732945.1"/>
    </source>
</evidence>
<feature type="domain" description="Fe2OG dioxygenase" evidence="5">
    <location>
        <begin position="172"/>
        <end position="277"/>
    </location>
</feature>
<protein>
    <recommendedName>
        <fullName evidence="5">Fe2OG dioxygenase domain-containing protein</fullName>
    </recommendedName>
</protein>
<proteinExistence type="inferred from homology"/>
<keyword evidence="3 4" id="KW-0408">Iron</keyword>
<dbReference type="InterPro" id="IPR026992">
    <property type="entry name" value="DIOX_N"/>
</dbReference>
<keyword evidence="2 4" id="KW-0560">Oxidoreductase</keyword>
<organism evidence="6 7">
    <name type="scientific">Allacma fusca</name>
    <dbReference type="NCBI Taxonomy" id="39272"/>
    <lineage>
        <taxon>Eukaryota</taxon>
        <taxon>Metazoa</taxon>
        <taxon>Ecdysozoa</taxon>
        <taxon>Arthropoda</taxon>
        <taxon>Hexapoda</taxon>
        <taxon>Collembola</taxon>
        <taxon>Symphypleona</taxon>
        <taxon>Sminthuridae</taxon>
        <taxon>Allacma</taxon>
    </lineage>
</organism>
<name>A0A8J2K4W1_9HEXA</name>
<accession>A0A8J2K4W1</accession>
<dbReference type="AlphaFoldDB" id="A0A8J2K4W1"/>
<dbReference type="InterPro" id="IPR044861">
    <property type="entry name" value="IPNS-like_FE2OG_OXY"/>
</dbReference>
<dbReference type="Pfam" id="PF03171">
    <property type="entry name" value="2OG-FeII_Oxy"/>
    <property type="match status" value="1"/>
</dbReference>
<evidence type="ECO:0000256" key="4">
    <source>
        <dbReference type="RuleBase" id="RU003682"/>
    </source>
</evidence>
<dbReference type="PROSITE" id="PS51471">
    <property type="entry name" value="FE2OG_OXY"/>
    <property type="match status" value="1"/>
</dbReference>
<reference evidence="6" key="1">
    <citation type="submission" date="2021-06" db="EMBL/GenBank/DDBJ databases">
        <authorList>
            <person name="Hodson N. C."/>
            <person name="Mongue J. A."/>
            <person name="Jaron S. K."/>
        </authorList>
    </citation>
    <scope>NUCLEOTIDE SEQUENCE</scope>
</reference>
<dbReference type="PANTHER" id="PTHR10209:SF881">
    <property type="entry name" value="FI07970P-RELATED"/>
    <property type="match status" value="1"/>
</dbReference>
<dbReference type="PANTHER" id="PTHR10209">
    <property type="entry name" value="OXIDOREDUCTASE, 2OG-FE II OXYGENASE FAMILY PROTEIN"/>
    <property type="match status" value="1"/>
</dbReference>
<dbReference type="GO" id="GO:0016491">
    <property type="term" value="F:oxidoreductase activity"/>
    <property type="evidence" value="ECO:0007669"/>
    <property type="project" value="UniProtKB-KW"/>
</dbReference>
<dbReference type="GO" id="GO:0046872">
    <property type="term" value="F:metal ion binding"/>
    <property type="evidence" value="ECO:0007669"/>
    <property type="project" value="UniProtKB-KW"/>
</dbReference>
<evidence type="ECO:0000259" key="5">
    <source>
        <dbReference type="PROSITE" id="PS51471"/>
    </source>
</evidence>
<evidence type="ECO:0000256" key="3">
    <source>
        <dbReference type="ARBA" id="ARBA00023004"/>
    </source>
</evidence>
<evidence type="ECO:0000313" key="7">
    <source>
        <dbReference type="Proteomes" id="UP000708208"/>
    </source>
</evidence>
<gene>
    <name evidence="6" type="ORF">AFUS01_LOCUS21423</name>
</gene>